<gene>
    <name evidence="1" type="ORF">WG901_09820</name>
</gene>
<protein>
    <recommendedName>
        <fullName evidence="3">DUF3558 domain-containing protein</fullName>
    </recommendedName>
</protein>
<evidence type="ECO:0008006" key="3">
    <source>
        <dbReference type="Google" id="ProtNLM"/>
    </source>
</evidence>
<reference evidence="1 2" key="1">
    <citation type="submission" date="2024-03" db="EMBL/GenBank/DDBJ databases">
        <authorList>
            <person name="Jo J.-H."/>
        </authorList>
    </citation>
    <scope>NUCLEOTIDE SEQUENCE [LARGE SCALE GENOMIC DNA]</scope>
    <source>
        <strain evidence="1 2">PS1R-30</strain>
    </source>
</reference>
<comment type="caution">
    <text evidence="1">The sequence shown here is derived from an EMBL/GenBank/DDBJ whole genome shotgun (WGS) entry which is preliminary data.</text>
</comment>
<sequence>MTIDLRRSLCALTLAGLAAGCSGGGAGGSSKGAEWAVDACKTFPAEAAGKAGGVAVAKAESSAATSNQQVTVSNCTYSSADGKDNFGVLLRQDKVSGQTVDEQLAGVTSQPDVTGPGEPVAMPKGKAVWMTKLRTLSYVPEGARMIVVTPPGAIAFGQAPVPVEQLKTKAIAIANAIEG</sequence>
<organism evidence="1 2">
    <name type="scientific">Novosphingobium anseongense</name>
    <dbReference type="NCBI Taxonomy" id="3133436"/>
    <lineage>
        <taxon>Bacteria</taxon>
        <taxon>Pseudomonadati</taxon>
        <taxon>Pseudomonadota</taxon>
        <taxon>Alphaproteobacteria</taxon>
        <taxon>Sphingomonadales</taxon>
        <taxon>Sphingomonadaceae</taxon>
        <taxon>Novosphingobium</taxon>
    </lineage>
</organism>
<proteinExistence type="predicted"/>
<dbReference type="PROSITE" id="PS51257">
    <property type="entry name" value="PROKAR_LIPOPROTEIN"/>
    <property type="match status" value="1"/>
</dbReference>
<evidence type="ECO:0000313" key="2">
    <source>
        <dbReference type="Proteomes" id="UP001361239"/>
    </source>
</evidence>
<evidence type="ECO:0000313" key="1">
    <source>
        <dbReference type="EMBL" id="MEJ5976931.1"/>
    </source>
</evidence>
<dbReference type="Proteomes" id="UP001361239">
    <property type="component" value="Unassembled WGS sequence"/>
</dbReference>
<dbReference type="RefSeq" id="WP_339586889.1">
    <property type="nucleotide sequence ID" value="NZ_JBBHJZ010000002.1"/>
</dbReference>
<dbReference type="EMBL" id="JBBHJZ010000002">
    <property type="protein sequence ID" value="MEJ5976931.1"/>
    <property type="molecule type" value="Genomic_DNA"/>
</dbReference>
<accession>A0ABU8RV27</accession>
<keyword evidence="2" id="KW-1185">Reference proteome</keyword>
<name>A0ABU8RV27_9SPHN</name>